<dbReference type="InterPro" id="IPR018108">
    <property type="entry name" value="MCP_transmembrane"/>
</dbReference>
<reference evidence="10" key="1">
    <citation type="submission" date="2025-08" db="UniProtKB">
        <authorList>
            <consortium name="RefSeq"/>
        </authorList>
    </citation>
    <scope>IDENTIFICATION</scope>
</reference>
<protein>
    <submittedName>
        <fullName evidence="10">Solute carrier family 25 member 46-like</fullName>
    </submittedName>
</protein>
<evidence type="ECO:0000313" key="10">
    <source>
        <dbReference type="RefSeq" id="XP_016983610.1"/>
    </source>
</evidence>
<keyword evidence="9" id="KW-0472">Membrane</keyword>
<dbReference type="AlphaFoldDB" id="A0A6P4EZN2"/>
<evidence type="ECO:0000256" key="2">
    <source>
        <dbReference type="ARBA" id="ARBA00006375"/>
    </source>
</evidence>
<dbReference type="InterPro" id="IPR039158">
    <property type="entry name" value="SLC25A46"/>
</dbReference>
<evidence type="ECO:0000256" key="6">
    <source>
        <dbReference type="ARBA" id="ARBA00022787"/>
    </source>
</evidence>
<name>A0A6P4EZN2_DRORH</name>
<dbReference type="Gene3D" id="1.50.40.10">
    <property type="entry name" value="Mitochondrial carrier domain"/>
    <property type="match status" value="1"/>
</dbReference>
<proteinExistence type="inferred from homology"/>
<dbReference type="PANTHER" id="PTHR21252:SF2">
    <property type="entry name" value="MITOCHONDRIAL OUTER MEMBRANE PROTEIN SLC25A46"/>
    <property type="match status" value="1"/>
</dbReference>
<keyword evidence="6" id="KW-1000">Mitochondrion outer membrane</keyword>
<keyword evidence="7" id="KW-1133">Transmembrane helix</keyword>
<dbReference type="GO" id="GO:0090149">
    <property type="term" value="P:mitochondrial membrane fission"/>
    <property type="evidence" value="ECO:0007669"/>
    <property type="project" value="InterPro"/>
</dbReference>
<keyword evidence="8" id="KW-0496">Mitochondrion</keyword>
<dbReference type="RefSeq" id="XP_016983610.1">
    <property type="nucleotide sequence ID" value="XM_017128121.1"/>
</dbReference>
<evidence type="ECO:0000256" key="8">
    <source>
        <dbReference type="ARBA" id="ARBA00023128"/>
    </source>
</evidence>
<gene>
    <name evidence="10" type="primary">LOC108047769</name>
</gene>
<keyword evidence="5" id="KW-0677">Repeat</keyword>
<comment type="subcellular location">
    <subcellularLocation>
        <location evidence="1">Mitochondrion outer membrane</location>
        <topology evidence="1">Multi-pass membrane protein</topology>
    </subcellularLocation>
</comment>
<comment type="similarity">
    <text evidence="2">Belongs to the mitochondrial carrier (TC 2.A.29) family.</text>
</comment>
<evidence type="ECO:0000256" key="4">
    <source>
        <dbReference type="ARBA" id="ARBA00022692"/>
    </source>
</evidence>
<evidence type="ECO:0000256" key="9">
    <source>
        <dbReference type="ARBA" id="ARBA00023136"/>
    </source>
</evidence>
<dbReference type="GO" id="GO:0005741">
    <property type="term" value="C:mitochondrial outer membrane"/>
    <property type="evidence" value="ECO:0007669"/>
    <property type="project" value="UniProtKB-SubCell"/>
</dbReference>
<sequence length="312" mass="35352">MEGLRLKIDWEDDEDLKEENTTCKPRKPLVNSIDCREKSIVENINADQDAISKIQYLSLEHAMLDKYIENQEQDTTLRKYLVVGVHWVSLLTQNVLSHPFVVLRWQCQVHNASKHYHLQPFSLLPSIVHLHRRQGLGTLWKGVGSCLLVRGMSCAIDDCISKLTSWPKKVEGRTSLKRFGQHVFLKTILHRLQLQGTRTIIDNLDNGYAVVPILTNYRGVFDCYRATIITEGVGGLYKGFGAMVLQFVAHVAIIKLAKWMVNQIAEGMSHRPPSRKLKYLDCVSSNKSSTTLSPSVSSTEMEVNSVGKYSLD</sequence>
<dbReference type="OrthoDB" id="2403262at2759"/>
<dbReference type="Pfam" id="PF00153">
    <property type="entry name" value="Mito_carr"/>
    <property type="match status" value="1"/>
</dbReference>
<dbReference type="InterPro" id="IPR023395">
    <property type="entry name" value="MCP_dom_sf"/>
</dbReference>
<evidence type="ECO:0000256" key="5">
    <source>
        <dbReference type="ARBA" id="ARBA00022737"/>
    </source>
</evidence>
<keyword evidence="3" id="KW-0813">Transport</keyword>
<organism evidence="10">
    <name type="scientific">Drosophila rhopaloa</name>
    <name type="common">Fruit fly</name>
    <dbReference type="NCBI Taxonomy" id="1041015"/>
    <lineage>
        <taxon>Eukaryota</taxon>
        <taxon>Metazoa</taxon>
        <taxon>Ecdysozoa</taxon>
        <taxon>Arthropoda</taxon>
        <taxon>Hexapoda</taxon>
        <taxon>Insecta</taxon>
        <taxon>Pterygota</taxon>
        <taxon>Neoptera</taxon>
        <taxon>Endopterygota</taxon>
        <taxon>Diptera</taxon>
        <taxon>Brachycera</taxon>
        <taxon>Muscomorpha</taxon>
        <taxon>Ephydroidea</taxon>
        <taxon>Drosophilidae</taxon>
        <taxon>Drosophila</taxon>
        <taxon>Sophophora</taxon>
    </lineage>
</organism>
<evidence type="ECO:0000256" key="3">
    <source>
        <dbReference type="ARBA" id="ARBA00022448"/>
    </source>
</evidence>
<dbReference type="SUPFAM" id="SSF103506">
    <property type="entry name" value="Mitochondrial carrier"/>
    <property type="match status" value="2"/>
</dbReference>
<evidence type="ECO:0000256" key="7">
    <source>
        <dbReference type="ARBA" id="ARBA00022989"/>
    </source>
</evidence>
<keyword evidence="4" id="KW-0812">Transmembrane</keyword>
<accession>A0A6P4EZN2</accession>
<dbReference type="PANTHER" id="PTHR21252">
    <property type="entry name" value="TB1 PROTEIN-RELATED"/>
    <property type="match status" value="1"/>
</dbReference>
<evidence type="ECO:0000256" key="1">
    <source>
        <dbReference type="ARBA" id="ARBA00004374"/>
    </source>
</evidence>